<gene>
    <name evidence="2" type="ORF">P5G49_14465</name>
</gene>
<protein>
    <submittedName>
        <fullName evidence="2">GNAT family N-acetyltransferase</fullName>
        <ecNumber evidence="2">2.3.1.-</ecNumber>
    </submittedName>
</protein>
<evidence type="ECO:0000313" key="2">
    <source>
        <dbReference type="EMBL" id="MDN4608662.1"/>
    </source>
</evidence>
<dbReference type="SUPFAM" id="SSF55729">
    <property type="entry name" value="Acyl-CoA N-acyltransferases (Nat)"/>
    <property type="match status" value="1"/>
</dbReference>
<accession>A0ABT8JUX8</accession>
<dbReference type="Proteomes" id="UP001175097">
    <property type="component" value="Unassembled WGS sequence"/>
</dbReference>
<reference evidence="2" key="1">
    <citation type="submission" date="2023-03" db="EMBL/GenBank/DDBJ databases">
        <title>MT1 and MT2 Draft Genomes of Novel Species.</title>
        <authorList>
            <person name="Venkateswaran K."/>
        </authorList>
    </citation>
    <scope>NUCLEOTIDE SEQUENCE</scope>
    <source>
        <strain evidence="2">F6_3S_P_2</strain>
    </source>
</reference>
<comment type="caution">
    <text evidence="2">The sequence shown here is derived from an EMBL/GenBank/DDBJ whole genome shotgun (WGS) entry which is preliminary data.</text>
</comment>
<keyword evidence="2" id="KW-0012">Acyltransferase</keyword>
<proteinExistence type="predicted"/>
<dbReference type="EMBL" id="JAROCC010000012">
    <property type="protein sequence ID" value="MDN4608662.1"/>
    <property type="molecule type" value="Genomic_DNA"/>
</dbReference>
<name>A0ABT8JUX8_9BACL</name>
<dbReference type="GO" id="GO:0016746">
    <property type="term" value="F:acyltransferase activity"/>
    <property type="evidence" value="ECO:0007669"/>
    <property type="project" value="UniProtKB-KW"/>
</dbReference>
<organism evidence="2 3">
    <name type="scientific">Sporosarcina highlanderae</name>
    <dbReference type="NCBI Taxonomy" id="3035916"/>
    <lineage>
        <taxon>Bacteria</taxon>
        <taxon>Bacillati</taxon>
        <taxon>Bacillota</taxon>
        <taxon>Bacilli</taxon>
        <taxon>Bacillales</taxon>
        <taxon>Caryophanaceae</taxon>
        <taxon>Sporosarcina</taxon>
    </lineage>
</organism>
<keyword evidence="3" id="KW-1185">Reference proteome</keyword>
<dbReference type="InterPro" id="IPR000182">
    <property type="entry name" value="GNAT_dom"/>
</dbReference>
<evidence type="ECO:0000313" key="3">
    <source>
        <dbReference type="Proteomes" id="UP001175097"/>
    </source>
</evidence>
<dbReference type="Pfam" id="PF13302">
    <property type="entry name" value="Acetyltransf_3"/>
    <property type="match status" value="1"/>
</dbReference>
<dbReference type="EC" id="2.3.1.-" evidence="2"/>
<sequence length="91" mass="10734">MDLQIRPLTMEDFDHVLQWSKDEVFCMANDWDKNRNEQELFKWWQHCVHNGSQDFIRMGIEMENKLIGYADLAFIKDNSAELGIAIGESLL</sequence>
<keyword evidence="2" id="KW-0808">Transferase</keyword>
<evidence type="ECO:0000259" key="1">
    <source>
        <dbReference type="Pfam" id="PF13302"/>
    </source>
</evidence>
<dbReference type="Gene3D" id="3.40.630.30">
    <property type="match status" value="1"/>
</dbReference>
<feature type="domain" description="N-acetyltransferase" evidence="1">
    <location>
        <begin position="3"/>
        <end position="89"/>
    </location>
</feature>
<dbReference type="InterPro" id="IPR016181">
    <property type="entry name" value="Acyl_CoA_acyltransferase"/>
</dbReference>